<feature type="transmembrane region" description="Helical" evidence="5">
    <location>
        <begin position="20"/>
        <end position="41"/>
    </location>
</feature>
<gene>
    <name evidence="7" type="ordered locus">Pars_0432</name>
</gene>
<dbReference type="STRING" id="340102.Pars_0432"/>
<protein>
    <submittedName>
        <fullName evidence="7">ABC-2 type transporter</fullName>
    </submittedName>
</protein>
<keyword evidence="2 5" id="KW-0812">Transmembrane</keyword>
<dbReference type="PANTHER" id="PTHR43229:SF3">
    <property type="entry name" value="ABC-TYPE MULTIDRUG TRANSPORT SYSTEM, PERMEASE COMPONENT"/>
    <property type="match status" value="1"/>
</dbReference>
<dbReference type="KEGG" id="pas:Pars_0432"/>
<comment type="subcellular location">
    <subcellularLocation>
        <location evidence="1">Membrane</location>
        <topology evidence="1">Multi-pass membrane protein</topology>
    </subcellularLocation>
</comment>
<reference evidence="7 8" key="1">
    <citation type="submission" date="2007-04" db="EMBL/GenBank/DDBJ databases">
        <title>Complete sequence of Pyrobaculum arsenaticum DSM 13514.</title>
        <authorList>
            <consortium name="US DOE Joint Genome Institute"/>
            <person name="Copeland A."/>
            <person name="Lucas S."/>
            <person name="Lapidus A."/>
            <person name="Barry K."/>
            <person name="Glavina del Rio T."/>
            <person name="Dalin E."/>
            <person name="Tice H."/>
            <person name="Pitluck S."/>
            <person name="Chain P."/>
            <person name="Malfatti S."/>
            <person name="Shin M."/>
            <person name="Vergez L."/>
            <person name="Schmutz J."/>
            <person name="Larimer F."/>
            <person name="Land M."/>
            <person name="Hauser L."/>
            <person name="Kyrpides N."/>
            <person name="Mikhailova N."/>
            <person name="Cozen A.E."/>
            <person name="Fitz-Gibbon S.T."/>
            <person name="House C.H."/>
            <person name="Saltikov C."/>
            <person name="Lowe T.M."/>
            <person name="Richardson P."/>
        </authorList>
    </citation>
    <scope>NUCLEOTIDE SEQUENCE [LARGE SCALE GENOMIC DNA]</scope>
    <source>
        <strain evidence="8">ATCC 700994 / DSM 13514 / JCM 11321 / PZ6</strain>
    </source>
</reference>
<evidence type="ECO:0000256" key="3">
    <source>
        <dbReference type="ARBA" id="ARBA00022989"/>
    </source>
</evidence>
<feature type="domain" description="ABC-2 type transporter transmembrane" evidence="6">
    <location>
        <begin position="27"/>
        <end position="206"/>
    </location>
</feature>
<evidence type="ECO:0000313" key="8">
    <source>
        <dbReference type="Proteomes" id="UP000001567"/>
    </source>
</evidence>
<dbReference type="InterPro" id="IPR051784">
    <property type="entry name" value="Nod_factor_ABC_transporter"/>
</dbReference>
<evidence type="ECO:0000256" key="1">
    <source>
        <dbReference type="ARBA" id="ARBA00004141"/>
    </source>
</evidence>
<dbReference type="Proteomes" id="UP000001567">
    <property type="component" value="Chromosome"/>
</dbReference>
<accession>A4WI14</accession>
<name>A4WI14_PYRAR</name>
<dbReference type="Pfam" id="PF01061">
    <property type="entry name" value="ABC2_membrane"/>
    <property type="match status" value="1"/>
</dbReference>
<dbReference type="RefSeq" id="WP_011899938.1">
    <property type="nucleotide sequence ID" value="NC_009376.1"/>
</dbReference>
<feature type="transmembrane region" description="Helical" evidence="5">
    <location>
        <begin position="47"/>
        <end position="67"/>
    </location>
</feature>
<dbReference type="AlphaFoldDB" id="A4WI14"/>
<evidence type="ECO:0000313" key="7">
    <source>
        <dbReference type="EMBL" id="ABP50031.1"/>
    </source>
</evidence>
<feature type="transmembrane region" description="Helical" evidence="5">
    <location>
        <begin position="104"/>
        <end position="125"/>
    </location>
</feature>
<dbReference type="InterPro" id="IPR013525">
    <property type="entry name" value="ABC2_TM"/>
</dbReference>
<evidence type="ECO:0000256" key="5">
    <source>
        <dbReference type="SAM" id="Phobius"/>
    </source>
</evidence>
<proteinExistence type="predicted"/>
<organism evidence="7 8">
    <name type="scientific">Pyrobaculum arsenaticum (strain DSM 13514 / JCM 11321 / PZ6)</name>
    <dbReference type="NCBI Taxonomy" id="340102"/>
    <lineage>
        <taxon>Archaea</taxon>
        <taxon>Thermoproteota</taxon>
        <taxon>Thermoprotei</taxon>
        <taxon>Thermoproteales</taxon>
        <taxon>Thermoproteaceae</taxon>
        <taxon>Pyrobaculum</taxon>
    </lineage>
</organism>
<evidence type="ECO:0000256" key="2">
    <source>
        <dbReference type="ARBA" id="ARBA00022692"/>
    </source>
</evidence>
<evidence type="ECO:0000256" key="4">
    <source>
        <dbReference type="ARBA" id="ARBA00023136"/>
    </source>
</evidence>
<dbReference type="GeneID" id="5056200"/>
<dbReference type="OrthoDB" id="147058at2157"/>
<dbReference type="EMBL" id="CP000660">
    <property type="protein sequence ID" value="ABP50031.1"/>
    <property type="molecule type" value="Genomic_DNA"/>
</dbReference>
<dbReference type="HOGENOM" id="CLU_1127123_0_0_2"/>
<feature type="transmembrane region" description="Helical" evidence="5">
    <location>
        <begin position="131"/>
        <end position="153"/>
    </location>
</feature>
<dbReference type="PANTHER" id="PTHR43229">
    <property type="entry name" value="NODULATION PROTEIN J"/>
    <property type="match status" value="1"/>
</dbReference>
<feature type="transmembrane region" description="Helical" evidence="5">
    <location>
        <begin position="165"/>
        <end position="183"/>
    </location>
</feature>
<keyword evidence="3 5" id="KW-1133">Transmembrane helix</keyword>
<feature type="transmembrane region" description="Helical" evidence="5">
    <location>
        <begin position="217"/>
        <end position="239"/>
    </location>
</feature>
<sequence length="246" mass="26803">MRWGKVLTITEYMIVMGRRWAYVAIGITLIFPVLWLVLLKVVGNPQYVNYFIVGTVVNASFLVPFIGTTQDMGYFKRASSIYTMLSSNGADDLDIAIGYLLHTAILNTPVIIALLSASIVIMGASFGVVEILAATGAALLISLISALLGYSLGISIRNYRISNQLSQIIPWPLLLLAPVYYPASVLPEALRYISMAMPTTYMALAVNVVLNLDLHQAATGLAGLSIYAFISIAIAKYAMHRSERYG</sequence>
<dbReference type="GO" id="GO:0016020">
    <property type="term" value="C:membrane"/>
    <property type="evidence" value="ECO:0007669"/>
    <property type="project" value="UniProtKB-SubCell"/>
</dbReference>
<evidence type="ECO:0000259" key="6">
    <source>
        <dbReference type="Pfam" id="PF01061"/>
    </source>
</evidence>
<dbReference type="GO" id="GO:0140359">
    <property type="term" value="F:ABC-type transporter activity"/>
    <property type="evidence" value="ECO:0007669"/>
    <property type="project" value="InterPro"/>
</dbReference>
<keyword evidence="4 5" id="KW-0472">Membrane</keyword>